<evidence type="ECO:0000313" key="5">
    <source>
        <dbReference type="EMBL" id="XCD07919.1"/>
    </source>
</evidence>
<keyword evidence="1" id="KW-0812">Transmembrane</keyword>
<feature type="transmembrane region" description="Helical" evidence="1">
    <location>
        <begin position="14"/>
        <end position="32"/>
    </location>
</feature>
<accession>A0AAU8B6R6</accession>
<sequence>MFEFYKLMRIVRHIPYALVAVVVIFFALSVFAG</sequence>
<keyword evidence="1" id="KW-1133">Transmembrane helix</keyword>
<keyword evidence="1" id="KW-0472">Membrane</keyword>
<protein>
    <submittedName>
        <fullName evidence="5">Uncharacterized protein</fullName>
    </submittedName>
</protein>
<evidence type="ECO:0000313" key="3">
    <source>
        <dbReference type="EMBL" id="XCD05509.1"/>
    </source>
</evidence>
<dbReference type="EMBL" id="PP511829">
    <property type="protein sequence ID" value="XCD07919.1"/>
    <property type="molecule type" value="Genomic_DNA"/>
</dbReference>
<name>A0AAU8B6R6_9VIRU</name>
<dbReference type="EMBL" id="PP511422">
    <property type="protein sequence ID" value="XCD04091.1"/>
    <property type="molecule type" value="Genomic_DNA"/>
</dbReference>
<evidence type="ECO:0000313" key="4">
    <source>
        <dbReference type="EMBL" id="XCD07076.1"/>
    </source>
</evidence>
<evidence type="ECO:0000313" key="2">
    <source>
        <dbReference type="EMBL" id="XCD04091.1"/>
    </source>
</evidence>
<dbReference type="EMBL" id="PP511748">
    <property type="protein sequence ID" value="XCD07076.1"/>
    <property type="molecule type" value="Genomic_DNA"/>
</dbReference>
<reference evidence="5" key="1">
    <citation type="submission" date="2024-03" db="EMBL/GenBank/DDBJ databases">
        <title>Diverse circular DNA viruses in blood, oral, and fecal samples of captive lemurs.</title>
        <authorList>
            <person name="Paietta E.N."/>
            <person name="Kraberger S."/>
            <person name="Lund M.C."/>
            <person name="Custer J.M."/>
            <person name="Vargas K.M."/>
            <person name="Ehmke E.E."/>
            <person name="Yoder A.D."/>
            <person name="Varsani A."/>
        </authorList>
    </citation>
    <scope>NUCLEOTIDE SEQUENCE</scope>
    <source>
        <strain evidence="2">Duke_21_85</strain>
        <strain evidence="3">Duke_24FS_96</strain>
        <strain evidence="4">Duke_26_77</strain>
        <strain evidence="5">Duke_28FS_95</strain>
    </source>
</reference>
<organism evidence="5">
    <name type="scientific">Dulem virus 139</name>
    <dbReference type="NCBI Taxonomy" id="3145616"/>
    <lineage>
        <taxon>Viruses</taxon>
        <taxon>Monodnaviria</taxon>
        <taxon>Sangervirae</taxon>
        <taxon>Phixviricota</taxon>
        <taxon>Malgrandaviricetes</taxon>
        <taxon>Petitvirales</taxon>
        <taxon>Microviridae</taxon>
        <taxon>Microvirus</taxon>
    </lineage>
</organism>
<proteinExistence type="predicted"/>
<evidence type="ECO:0000256" key="1">
    <source>
        <dbReference type="SAM" id="Phobius"/>
    </source>
</evidence>
<dbReference type="EMBL" id="PP511569">
    <property type="protein sequence ID" value="XCD05509.1"/>
    <property type="molecule type" value="Genomic_DNA"/>
</dbReference>